<feature type="region of interest" description="Disordered" evidence="8">
    <location>
        <begin position="50"/>
        <end position="70"/>
    </location>
</feature>
<dbReference type="GO" id="GO:0016787">
    <property type="term" value="F:hydrolase activity"/>
    <property type="evidence" value="ECO:0007669"/>
    <property type="project" value="UniProtKB-KW"/>
</dbReference>
<evidence type="ECO:0000256" key="7">
    <source>
        <dbReference type="ARBA" id="ARBA00023049"/>
    </source>
</evidence>
<keyword evidence="3 9" id="KW-0732">Signal</keyword>
<dbReference type="SUPFAM" id="SSF55166">
    <property type="entry name" value="Hedgehog/DD-peptidase"/>
    <property type="match status" value="1"/>
</dbReference>
<evidence type="ECO:0000313" key="10">
    <source>
        <dbReference type="EMBL" id="MCW2309573.1"/>
    </source>
</evidence>
<evidence type="ECO:0000256" key="8">
    <source>
        <dbReference type="SAM" id="MobiDB-lite"/>
    </source>
</evidence>
<name>A0ABT3HGP1_9HYPH</name>
<evidence type="ECO:0000256" key="3">
    <source>
        <dbReference type="ARBA" id="ARBA00022729"/>
    </source>
</evidence>
<evidence type="ECO:0000256" key="6">
    <source>
        <dbReference type="ARBA" id="ARBA00022833"/>
    </source>
</evidence>
<dbReference type="NCBIfam" id="NF006947">
    <property type="entry name" value="PRK09429.1"/>
    <property type="match status" value="1"/>
</dbReference>
<dbReference type="Gene3D" id="3.30.1380.10">
    <property type="match status" value="1"/>
</dbReference>
<dbReference type="EC" id="3.4.24.-" evidence="10"/>
<keyword evidence="1" id="KW-0645">Protease</keyword>
<keyword evidence="11" id="KW-1185">Reference proteome</keyword>
<comment type="caution">
    <text evidence="10">The sequence shown here is derived from an EMBL/GenBank/DDBJ whole genome shotgun (WGS) entry which is preliminary data.</text>
</comment>
<organism evidence="10 11">
    <name type="scientific">Rhodobium gokarnense</name>
    <dbReference type="NCBI Taxonomy" id="364296"/>
    <lineage>
        <taxon>Bacteria</taxon>
        <taxon>Pseudomonadati</taxon>
        <taxon>Pseudomonadota</taxon>
        <taxon>Alphaproteobacteria</taxon>
        <taxon>Hyphomicrobiales</taxon>
        <taxon>Rhodobiaceae</taxon>
        <taxon>Rhodobium</taxon>
    </lineage>
</organism>
<feature type="chain" id="PRO_5046311165" evidence="9">
    <location>
        <begin position="29"/>
        <end position="358"/>
    </location>
</feature>
<evidence type="ECO:0000256" key="4">
    <source>
        <dbReference type="ARBA" id="ARBA00022764"/>
    </source>
</evidence>
<evidence type="ECO:0000313" key="11">
    <source>
        <dbReference type="Proteomes" id="UP001209755"/>
    </source>
</evidence>
<proteinExistence type="predicted"/>
<dbReference type="InterPro" id="IPR009045">
    <property type="entry name" value="Zn_M74/Hedgehog-like"/>
</dbReference>
<gene>
    <name evidence="10" type="ORF">M2319_003929</name>
</gene>
<keyword evidence="6" id="KW-0862">Zinc</keyword>
<keyword evidence="7" id="KW-0482">Metalloprotease</keyword>
<accession>A0ABT3HGP1</accession>
<reference evidence="11" key="1">
    <citation type="submission" date="2023-07" db="EMBL/GenBank/DDBJ databases">
        <title>Genome sequencing of Purple Non-Sulfur Bacteria from various extreme environments.</title>
        <authorList>
            <person name="Mayer M."/>
        </authorList>
    </citation>
    <scope>NUCLEOTIDE SEQUENCE [LARGE SCALE GENOMIC DNA]</scope>
    <source>
        <strain evidence="11">DSM 17935</strain>
    </source>
</reference>
<evidence type="ECO:0000256" key="5">
    <source>
        <dbReference type="ARBA" id="ARBA00022801"/>
    </source>
</evidence>
<dbReference type="InterPro" id="IPR005073">
    <property type="entry name" value="Peptidase_M74"/>
</dbReference>
<dbReference type="Proteomes" id="UP001209755">
    <property type="component" value="Unassembled WGS sequence"/>
</dbReference>
<keyword evidence="2" id="KW-0479">Metal-binding</keyword>
<protein>
    <submittedName>
        <fullName evidence="10">Penicillin-insensitive murein endopeptidase</fullName>
        <ecNumber evidence="10">3.4.24.-</ecNumber>
    </submittedName>
</protein>
<evidence type="ECO:0000256" key="1">
    <source>
        <dbReference type="ARBA" id="ARBA00022670"/>
    </source>
</evidence>
<dbReference type="EMBL" id="JAOQNS010000013">
    <property type="protein sequence ID" value="MCW2309573.1"/>
    <property type="molecule type" value="Genomic_DNA"/>
</dbReference>
<keyword evidence="5 10" id="KW-0378">Hydrolase</keyword>
<feature type="signal peptide" evidence="9">
    <location>
        <begin position="1"/>
        <end position="28"/>
    </location>
</feature>
<evidence type="ECO:0000256" key="9">
    <source>
        <dbReference type="SAM" id="SignalP"/>
    </source>
</evidence>
<sequence>MTSRTVLSYCRALPALLAFVGLGTAALAAGPDRTLPQPKPALDREALSATIADDDAPVPRPAPANRPQRTASLVPQAVDPNAPAKQVFGRQQTPAPLKARAIGFYSKGCLAGAQPLPVTGRTWQVMRLSRNRNWGHPELIDYLEDLAGDAPKLGWNGLLVGDLAQPRGGPMLTGHASHQIGLDADIWLTPMPGRTLSRQEREKMAATSMLGPRMARIEIPEGGRVDRSIWTDAHARLIKRAASDRRVARIFVHPGIKKKLCDWATGNRSWLRKVRPWYGHHYHFHVRLSCPRGSSGCKDQSAPPAGDGCGQPLNWWLSDAPYAKRRARIAAAKKGAKTWKPMSVNQLPAACSQVLVAR</sequence>
<evidence type="ECO:0000256" key="2">
    <source>
        <dbReference type="ARBA" id="ARBA00022723"/>
    </source>
</evidence>
<dbReference type="RefSeq" id="WP_264603149.1">
    <property type="nucleotide sequence ID" value="NZ_JAOQNS010000013.1"/>
</dbReference>
<dbReference type="Pfam" id="PF03411">
    <property type="entry name" value="Peptidase_M74"/>
    <property type="match status" value="1"/>
</dbReference>
<keyword evidence="4" id="KW-0574">Periplasm</keyword>